<protein>
    <submittedName>
        <fullName evidence="2">Uncharacterized protein</fullName>
    </submittedName>
</protein>
<organism evidence="2 3">
    <name type="scientific">Knufia peltigerae</name>
    <dbReference type="NCBI Taxonomy" id="1002370"/>
    <lineage>
        <taxon>Eukaryota</taxon>
        <taxon>Fungi</taxon>
        <taxon>Dikarya</taxon>
        <taxon>Ascomycota</taxon>
        <taxon>Pezizomycotina</taxon>
        <taxon>Eurotiomycetes</taxon>
        <taxon>Chaetothyriomycetidae</taxon>
        <taxon>Chaetothyriales</taxon>
        <taxon>Trichomeriaceae</taxon>
        <taxon>Knufia</taxon>
    </lineage>
</organism>
<feature type="region of interest" description="Disordered" evidence="1">
    <location>
        <begin position="341"/>
        <end position="392"/>
    </location>
</feature>
<comment type="caution">
    <text evidence="2">The sequence shown here is derived from an EMBL/GenBank/DDBJ whole genome shotgun (WGS) entry which is preliminary data.</text>
</comment>
<evidence type="ECO:0000313" key="2">
    <source>
        <dbReference type="EMBL" id="KAJ9644426.1"/>
    </source>
</evidence>
<accession>A0AA38YEG4</accession>
<gene>
    <name evidence="2" type="ORF">H2204_001778</name>
</gene>
<feature type="region of interest" description="Disordered" evidence="1">
    <location>
        <begin position="416"/>
        <end position="437"/>
    </location>
</feature>
<dbReference type="EMBL" id="JAPDRN010000006">
    <property type="protein sequence ID" value="KAJ9644426.1"/>
    <property type="molecule type" value="Genomic_DNA"/>
</dbReference>
<feature type="compositionally biased region" description="Low complexity" evidence="1">
    <location>
        <begin position="17"/>
        <end position="26"/>
    </location>
</feature>
<feature type="compositionally biased region" description="Polar residues" evidence="1">
    <location>
        <begin position="202"/>
        <end position="222"/>
    </location>
</feature>
<feature type="compositionally biased region" description="Polar residues" evidence="1">
    <location>
        <begin position="377"/>
        <end position="392"/>
    </location>
</feature>
<proteinExistence type="predicted"/>
<evidence type="ECO:0000256" key="1">
    <source>
        <dbReference type="SAM" id="MobiDB-lite"/>
    </source>
</evidence>
<feature type="compositionally biased region" description="Low complexity" evidence="1">
    <location>
        <begin position="236"/>
        <end position="247"/>
    </location>
</feature>
<feature type="region of interest" description="Disordered" evidence="1">
    <location>
        <begin position="1"/>
        <end position="30"/>
    </location>
</feature>
<evidence type="ECO:0000313" key="3">
    <source>
        <dbReference type="Proteomes" id="UP001172681"/>
    </source>
</evidence>
<feature type="region of interest" description="Disordered" evidence="1">
    <location>
        <begin position="184"/>
        <end position="251"/>
    </location>
</feature>
<dbReference type="Proteomes" id="UP001172681">
    <property type="component" value="Unassembled WGS sequence"/>
</dbReference>
<name>A0AA38YEG4_9EURO</name>
<feature type="compositionally biased region" description="Basic residues" evidence="1">
    <location>
        <begin position="358"/>
        <end position="370"/>
    </location>
</feature>
<sequence>MTKLQKQPPPAYPVRPTSTSTTTTSTAHLQGAVPYENLPQSTQQPVSVMTAVTPSSYNDLPSTNPFSPIFATQSAAHDADQQAQFSPISPLIETPTVQRQSQASIVAPTPQRPDAIQRRSVGLHRLDGKPYPGSTPAEKFAKPVRVAKDMHDGALPPVYNPQDSDLVKSAEVAQDSACRHCGKRCPQGQECSHCGKRKASVPATNSTTPPVSQHTRTTSEGVDSQRSRISETTTAGPSSSPGSSPGGKRCCNRCGRYKRPGSIDHTPPSHVHTATQPMPMASHPAMRVHQAGLSIRPGTTGLRTSVYPQIDVIPPSMTTYKPAVQFPSSGYGDESPLVERAVQPQAKPSRHSSLIRSLSRRLSRKDRKKATPPQSPLPSQQVATGGNQSGEQSAGRLINMISTAMQGPLADRDKQYSRLKPGEQPDRPTTPFSFVGGKDEQDAFEMVHVRDRESLSDSDSWKEGVDEQITITKPDGDIIPQDTIDVISRPKSAEPFSQHLAVPDAERPQITRFKSLRSGVSRMNSNISRSTSLKRLGSLKTAHHAWYRDDMAIEGAAGSEHAVPAF</sequence>
<dbReference type="AlphaFoldDB" id="A0AA38YEG4"/>
<reference evidence="2" key="1">
    <citation type="submission" date="2022-10" db="EMBL/GenBank/DDBJ databases">
        <title>Culturing micro-colonial fungi from biological soil crusts in the Mojave desert and describing Neophaeococcomyces mojavensis, and introducing the new genera and species Taxawa tesnikishii.</title>
        <authorList>
            <person name="Kurbessoian T."/>
            <person name="Stajich J.E."/>
        </authorList>
    </citation>
    <scope>NUCLEOTIDE SEQUENCE</scope>
    <source>
        <strain evidence="2">TK_35</strain>
    </source>
</reference>
<feature type="compositionally biased region" description="Basic and acidic residues" evidence="1">
    <location>
        <begin position="416"/>
        <end position="426"/>
    </location>
</feature>
<keyword evidence="3" id="KW-1185">Reference proteome</keyword>